<evidence type="ECO:0000256" key="1">
    <source>
        <dbReference type="SAM" id="MobiDB-lite"/>
    </source>
</evidence>
<dbReference type="EMBL" id="CAKLCM010000002">
    <property type="protein sequence ID" value="CAH0526098.1"/>
    <property type="molecule type" value="Genomic_DNA"/>
</dbReference>
<evidence type="ECO:0000313" key="3">
    <source>
        <dbReference type="Proteomes" id="UP000838160"/>
    </source>
</evidence>
<dbReference type="Proteomes" id="UP000838160">
    <property type="component" value="Unassembled WGS sequence"/>
</dbReference>
<organism evidence="2 3">
    <name type="scientific">Vibrio hippocampi</name>
    <dbReference type="NCBI Taxonomy" id="654686"/>
    <lineage>
        <taxon>Bacteria</taxon>
        <taxon>Pseudomonadati</taxon>
        <taxon>Pseudomonadota</taxon>
        <taxon>Gammaproteobacteria</taxon>
        <taxon>Vibrionales</taxon>
        <taxon>Vibrionaceae</taxon>
        <taxon>Vibrio</taxon>
    </lineage>
</organism>
<feature type="compositionally biased region" description="Basic and acidic residues" evidence="1">
    <location>
        <begin position="24"/>
        <end position="33"/>
    </location>
</feature>
<reference evidence="2" key="1">
    <citation type="submission" date="2021-12" db="EMBL/GenBank/DDBJ databases">
        <authorList>
            <person name="Rodrigo-Torres L."/>
            <person name="Arahal R. D."/>
            <person name="Lucena T."/>
        </authorList>
    </citation>
    <scope>NUCLEOTIDE SEQUENCE</scope>
    <source>
        <strain evidence="2">CECT 8226</strain>
    </source>
</reference>
<accession>A0ABN8DFN1</accession>
<feature type="region of interest" description="Disordered" evidence="1">
    <location>
        <begin position="24"/>
        <end position="64"/>
    </location>
</feature>
<protein>
    <submittedName>
        <fullName evidence="2">Uncharacterized protein</fullName>
    </submittedName>
</protein>
<keyword evidence="3" id="KW-1185">Reference proteome</keyword>
<sequence>MLQQRLDRINELRKQALSNPEFVESAKAHEQALNKEVSQQQTHNKKPKSLSEIYQGYQFGNDTH</sequence>
<proteinExistence type="predicted"/>
<gene>
    <name evidence="2" type="ORF">VHP8226_01580</name>
</gene>
<evidence type="ECO:0000313" key="2">
    <source>
        <dbReference type="EMBL" id="CAH0526098.1"/>
    </source>
</evidence>
<dbReference type="RefSeq" id="WP_237484521.1">
    <property type="nucleotide sequence ID" value="NZ_CAKLCM010000002.1"/>
</dbReference>
<name>A0ABN8DFN1_9VIBR</name>
<comment type="caution">
    <text evidence="2">The sequence shown here is derived from an EMBL/GenBank/DDBJ whole genome shotgun (WGS) entry which is preliminary data.</text>
</comment>